<evidence type="ECO:0000313" key="1">
    <source>
        <dbReference type="EMBL" id="KKM73386.1"/>
    </source>
</evidence>
<accession>A0A0F9KFC4</accession>
<sequence>MSEPTPIAALRRGAKDYHRTYHDASTTFNECPLFACAAAREALGQVEAAVAALDDVMGGCVTGSHRGSKYAQECLAHADARAALAPFQETP</sequence>
<dbReference type="AlphaFoldDB" id="A0A0F9KFC4"/>
<proteinExistence type="predicted"/>
<organism evidence="1">
    <name type="scientific">marine sediment metagenome</name>
    <dbReference type="NCBI Taxonomy" id="412755"/>
    <lineage>
        <taxon>unclassified sequences</taxon>
        <taxon>metagenomes</taxon>
        <taxon>ecological metagenomes</taxon>
    </lineage>
</organism>
<name>A0A0F9KFC4_9ZZZZ</name>
<protein>
    <submittedName>
        <fullName evidence="1">Uncharacterized protein</fullName>
    </submittedName>
</protein>
<comment type="caution">
    <text evidence="1">The sequence shown here is derived from an EMBL/GenBank/DDBJ whole genome shotgun (WGS) entry which is preliminary data.</text>
</comment>
<dbReference type="EMBL" id="LAZR01009310">
    <property type="protein sequence ID" value="KKM73386.1"/>
    <property type="molecule type" value="Genomic_DNA"/>
</dbReference>
<gene>
    <name evidence="1" type="ORF">LCGC14_1411000</name>
</gene>
<reference evidence="1" key="1">
    <citation type="journal article" date="2015" name="Nature">
        <title>Complex archaea that bridge the gap between prokaryotes and eukaryotes.</title>
        <authorList>
            <person name="Spang A."/>
            <person name="Saw J.H."/>
            <person name="Jorgensen S.L."/>
            <person name="Zaremba-Niedzwiedzka K."/>
            <person name="Martijn J."/>
            <person name="Lind A.E."/>
            <person name="van Eijk R."/>
            <person name="Schleper C."/>
            <person name="Guy L."/>
            <person name="Ettema T.J."/>
        </authorList>
    </citation>
    <scope>NUCLEOTIDE SEQUENCE</scope>
</reference>